<evidence type="ECO:0000256" key="2">
    <source>
        <dbReference type="ARBA" id="ARBA00022692"/>
    </source>
</evidence>
<evidence type="ECO:0000256" key="5">
    <source>
        <dbReference type="SAM" id="Phobius"/>
    </source>
</evidence>
<comment type="caution">
    <text evidence="7">The sequence shown here is derived from an EMBL/GenBank/DDBJ whole genome shotgun (WGS) entry which is preliminary data.</text>
</comment>
<evidence type="ECO:0000256" key="1">
    <source>
        <dbReference type="ARBA" id="ARBA00004141"/>
    </source>
</evidence>
<dbReference type="GO" id="GO:0016020">
    <property type="term" value="C:membrane"/>
    <property type="evidence" value="ECO:0007669"/>
    <property type="project" value="UniProtKB-SubCell"/>
</dbReference>
<protein>
    <recommendedName>
        <fullName evidence="6">Methylamine utilisation protein MauE domain-containing protein</fullName>
    </recommendedName>
</protein>
<feature type="transmembrane region" description="Helical" evidence="5">
    <location>
        <begin position="60"/>
        <end position="80"/>
    </location>
</feature>
<organism evidence="7 8">
    <name type="scientific">Actinospica durhamensis</name>
    <dbReference type="NCBI Taxonomy" id="1508375"/>
    <lineage>
        <taxon>Bacteria</taxon>
        <taxon>Bacillati</taxon>
        <taxon>Actinomycetota</taxon>
        <taxon>Actinomycetes</taxon>
        <taxon>Catenulisporales</taxon>
        <taxon>Actinospicaceae</taxon>
        <taxon>Actinospica</taxon>
    </lineage>
</organism>
<dbReference type="Proteomes" id="UP000675781">
    <property type="component" value="Unassembled WGS sequence"/>
</dbReference>
<keyword evidence="4 5" id="KW-0472">Membrane</keyword>
<keyword evidence="3 5" id="KW-1133">Transmembrane helix</keyword>
<dbReference type="EMBL" id="JAGSOG010000003">
    <property type="protein sequence ID" value="MBR7831836.1"/>
    <property type="molecule type" value="Genomic_DNA"/>
</dbReference>
<evidence type="ECO:0000259" key="6">
    <source>
        <dbReference type="Pfam" id="PF07291"/>
    </source>
</evidence>
<dbReference type="RefSeq" id="WP_212526370.1">
    <property type="nucleotide sequence ID" value="NZ_JAGSOG010000003.1"/>
</dbReference>
<evidence type="ECO:0000313" key="7">
    <source>
        <dbReference type="EMBL" id="MBR7831836.1"/>
    </source>
</evidence>
<keyword evidence="8" id="KW-1185">Reference proteome</keyword>
<feature type="transmembrane region" description="Helical" evidence="5">
    <location>
        <begin position="86"/>
        <end position="104"/>
    </location>
</feature>
<reference evidence="7" key="1">
    <citation type="submission" date="2021-04" db="EMBL/GenBank/DDBJ databases">
        <title>Genome based classification of Actinospica acidithermotolerans sp. nov., an actinobacterium isolated from an Indonesian hot spring.</title>
        <authorList>
            <person name="Kusuma A.B."/>
            <person name="Putra K.E."/>
            <person name="Nafisah S."/>
            <person name="Loh J."/>
            <person name="Nouioui I."/>
            <person name="Goodfellow M."/>
        </authorList>
    </citation>
    <scope>NUCLEOTIDE SEQUENCE</scope>
    <source>
        <strain evidence="7">CSCA 57</strain>
    </source>
</reference>
<keyword evidence="2 5" id="KW-0812">Transmembrane</keyword>
<evidence type="ECO:0000256" key="4">
    <source>
        <dbReference type="ARBA" id="ARBA00023136"/>
    </source>
</evidence>
<accession>A0A941IR14</accession>
<sequence length="193" mass="19460">MKRCAIIWSFEAQARLSLSAVLAYSVVGKLATRAARDAYVEAVASFGGLGPRGARTAAQVLAAVIITAEAVLGAGLWIAGYSRACLIGTAVLLLVFAAALGLGLRRGIHRSCACFGSGGAPARPLEVGRDVLLAVVALLGAARDAAPTGALAGPAAASADRLLIALFTAVLAAGLPEFADILNPRKLTPRSTA</sequence>
<evidence type="ECO:0000256" key="3">
    <source>
        <dbReference type="ARBA" id="ARBA00022989"/>
    </source>
</evidence>
<dbReference type="AlphaFoldDB" id="A0A941IR14"/>
<gene>
    <name evidence="7" type="ORF">KDL01_01105</name>
</gene>
<evidence type="ECO:0000313" key="8">
    <source>
        <dbReference type="Proteomes" id="UP000675781"/>
    </source>
</evidence>
<dbReference type="InterPro" id="IPR009908">
    <property type="entry name" value="Methylamine_util_MauE"/>
</dbReference>
<proteinExistence type="predicted"/>
<feature type="domain" description="Methylamine utilisation protein MauE" evidence="6">
    <location>
        <begin position="14"/>
        <end position="142"/>
    </location>
</feature>
<dbReference type="Pfam" id="PF07291">
    <property type="entry name" value="MauE"/>
    <property type="match status" value="1"/>
</dbReference>
<name>A0A941IR14_9ACTN</name>
<comment type="subcellular location">
    <subcellularLocation>
        <location evidence="1">Membrane</location>
        <topology evidence="1">Multi-pass membrane protein</topology>
    </subcellularLocation>
</comment>
<dbReference type="GO" id="GO:0030416">
    <property type="term" value="P:methylamine metabolic process"/>
    <property type="evidence" value="ECO:0007669"/>
    <property type="project" value="InterPro"/>
</dbReference>